<evidence type="ECO:0000313" key="2">
    <source>
        <dbReference type="Proteomes" id="UP000000560"/>
    </source>
</evidence>
<sequence length="62" mass="6986">MSDKDTILTVWDSTVTNSLDTEECRSNSYAPNEMIIEPIISVTVEEINRERLAAKVSKLKSI</sequence>
<reference evidence="2" key="1">
    <citation type="journal article" date="2005" name="Nature">
        <title>Sequencing of Aspergillus nidulans and comparative analysis with A. fumigatus and A. oryzae.</title>
        <authorList>
            <person name="Galagan J.E."/>
            <person name="Calvo S.E."/>
            <person name="Cuomo C."/>
            <person name="Ma L.J."/>
            <person name="Wortman J.R."/>
            <person name="Batzoglou S."/>
            <person name="Lee S.I."/>
            <person name="Basturkmen M."/>
            <person name="Spevak C.C."/>
            <person name="Clutterbuck J."/>
            <person name="Kapitonov V."/>
            <person name="Jurka J."/>
            <person name="Scazzocchio C."/>
            <person name="Farman M."/>
            <person name="Butler J."/>
            <person name="Purcell S."/>
            <person name="Harris S."/>
            <person name="Braus G.H."/>
            <person name="Draht O."/>
            <person name="Busch S."/>
            <person name="D'Enfert C."/>
            <person name="Bouchier C."/>
            <person name="Goldman G.H."/>
            <person name="Bell-Pedersen D."/>
            <person name="Griffiths-Jones S."/>
            <person name="Doonan J.H."/>
            <person name="Yu J."/>
            <person name="Vienken K."/>
            <person name="Pain A."/>
            <person name="Freitag M."/>
            <person name="Selker E.U."/>
            <person name="Archer D.B."/>
            <person name="Penalva M.A."/>
            <person name="Oakley B.R."/>
            <person name="Momany M."/>
            <person name="Tanaka T."/>
            <person name="Kumagai T."/>
            <person name="Asai K."/>
            <person name="Machida M."/>
            <person name="Nierman W.C."/>
            <person name="Denning D.W."/>
            <person name="Caddick M."/>
            <person name="Hynes M."/>
            <person name="Paoletti M."/>
            <person name="Fischer R."/>
            <person name="Miller B."/>
            <person name="Dyer P."/>
            <person name="Sachs M.S."/>
            <person name="Osmani S.A."/>
            <person name="Birren B.W."/>
        </authorList>
    </citation>
    <scope>NUCLEOTIDE SEQUENCE [LARGE SCALE GENOMIC DNA]</scope>
    <source>
        <strain evidence="2">FGSC A4 / ATCC 38163 / CBS 112.46 / NRRL 194 / M139</strain>
    </source>
</reference>
<dbReference type="GeneID" id="74896988"/>
<proteinExistence type="predicted"/>
<dbReference type="KEGG" id="ani:ANIA_11394"/>
<dbReference type="AlphaFoldDB" id="C8VHM4"/>
<dbReference type="InParanoid" id="C8VHM4"/>
<accession>C8VHM4</accession>
<reference evidence="2" key="2">
    <citation type="journal article" date="2009" name="Fungal Genet. Biol.">
        <title>The 2008 update of the Aspergillus nidulans genome annotation: a community effort.</title>
        <authorList>
            <person name="Wortman J.R."/>
            <person name="Gilsenan J.M."/>
            <person name="Joardar V."/>
            <person name="Deegan J."/>
            <person name="Clutterbuck J."/>
            <person name="Andersen M.R."/>
            <person name="Archer D."/>
            <person name="Bencina M."/>
            <person name="Braus G."/>
            <person name="Coutinho P."/>
            <person name="von Dohren H."/>
            <person name="Doonan J."/>
            <person name="Driessen A.J."/>
            <person name="Durek P."/>
            <person name="Espeso E."/>
            <person name="Fekete E."/>
            <person name="Flipphi M."/>
            <person name="Estrada C.G."/>
            <person name="Geysens S."/>
            <person name="Goldman G."/>
            <person name="de Groot P.W."/>
            <person name="Hansen K."/>
            <person name="Harris S.D."/>
            <person name="Heinekamp T."/>
            <person name="Helmstaedt K."/>
            <person name="Henrissat B."/>
            <person name="Hofmann G."/>
            <person name="Homan T."/>
            <person name="Horio T."/>
            <person name="Horiuchi H."/>
            <person name="James S."/>
            <person name="Jones M."/>
            <person name="Karaffa L."/>
            <person name="Karanyi Z."/>
            <person name="Kato M."/>
            <person name="Keller N."/>
            <person name="Kelly D.E."/>
            <person name="Kiel J.A."/>
            <person name="Kim J.M."/>
            <person name="van der Klei I.J."/>
            <person name="Klis F.M."/>
            <person name="Kovalchuk A."/>
            <person name="Krasevec N."/>
            <person name="Kubicek C.P."/>
            <person name="Liu B."/>
            <person name="Maccabe A."/>
            <person name="Meyer V."/>
            <person name="Mirabito P."/>
            <person name="Miskei M."/>
            <person name="Mos M."/>
            <person name="Mullins J."/>
            <person name="Nelson D.R."/>
            <person name="Nielsen J."/>
            <person name="Oakley B.R."/>
            <person name="Osmani S.A."/>
            <person name="Pakula T."/>
            <person name="Paszewski A."/>
            <person name="Paulsen I."/>
            <person name="Pilsyk S."/>
            <person name="Pocsi I."/>
            <person name="Punt P.J."/>
            <person name="Ram A.F."/>
            <person name="Ren Q."/>
            <person name="Robellet X."/>
            <person name="Robson G."/>
            <person name="Seiboth B."/>
            <person name="van Solingen P."/>
            <person name="Specht T."/>
            <person name="Sun J."/>
            <person name="Taheri-Talesh N."/>
            <person name="Takeshita N."/>
            <person name="Ussery D."/>
            <person name="vanKuyk P.A."/>
            <person name="Visser H."/>
            <person name="van de Vondervoort P.J."/>
            <person name="de Vries R.P."/>
            <person name="Walton J."/>
            <person name="Xiang X."/>
            <person name="Xiong Y."/>
            <person name="Zeng A.P."/>
            <person name="Brandt B.W."/>
            <person name="Cornell M.J."/>
            <person name="van den Hondel C.A."/>
            <person name="Visser J."/>
            <person name="Oliver S.G."/>
            <person name="Turner G."/>
        </authorList>
    </citation>
    <scope>GENOME REANNOTATION</scope>
    <source>
        <strain evidence="2">FGSC A4 / ATCC 38163 / CBS 112.46 / NRRL 194 / M139</strain>
    </source>
</reference>
<evidence type="ECO:0000313" key="1">
    <source>
        <dbReference type="EMBL" id="CBF82789.1"/>
    </source>
</evidence>
<gene>
    <name evidence="1" type="ORF">ANIA_11394</name>
</gene>
<dbReference type="HOGENOM" id="CLU_2904181_0_0_1"/>
<protein>
    <submittedName>
        <fullName evidence="1">Uncharacterized protein</fullName>
    </submittedName>
</protein>
<dbReference type="EMBL" id="BN001306">
    <property type="protein sequence ID" value="CBF82789.1"/>
    <property type="molecule type" value="Genomic_DNA"/>
</dbReference>
<organism evidence="1 2">
    <name type="scientific">Emericella nidulans (strain FGSC A4 / ATCC 38163 / CBS 112.46 / NRRL 194 / M139)</name>
    <name type="common">Aspergillus nidulans</name>
    <dbReference type="NCBI Taxonomy" id="227321"/>
    <lineage>
        <taxon>Eukaryota</taxon>
        <taxon>Fungi</taxon>
        <taxon>Dikarya</taxon>
        <taxon>Ascomycota</taxon>
        <taxon>Pezizomycotina</taxon>
        <taxon>Eurotiomycetes</taxon>
        <taxon>Eurotiomycetidae</taxon>
        <taxon>Eurotiales</taxon>
        <taxon>Aspergillaceae</taxon>
        <taxon>Aspergillus</taxon>
        <taxon>Aspergillus subgen. Nidulantes</taxon>
    </lineage>
</organism>
<dbReference type="RefSeq" id="XP_050468384.1">
    <property type="nucleotide sequence ID" value="XM_050612463.1"/>
</dbReference>
<name>C8VHM4_EMENI</name>
<keyword evidence="2" id="KW-1185">Reference proteome</keyword>
<dbReference type="Proteomes" id="UP000000560">
    <property type="component" value="Chromosome VI"/>
</dbReference>